<proteinExistence type="predicted"/>
<keyword evidence="1" id="KW-0732">Signal</keyword>
<evidence type="ECO:0000256" key="1">
    <source>
        <dbReference type="SAM" id="SignalP"/>
    </source>
</evidence>
<evidence type="ECO:0000313" key="2">
    <source>
        <dbReference type="EMBL" id="TWI94369.1"/>
    </source>
</evidence>
<name>A0A562TLA8_9SPHI</name>
<sequence length="186" mass="20433">MKKVVLMASAIFFAAATFAQTTPTVNLAQTEPSVAQSNKAKITPGENAQMKELDNCIRNYNSEKAIAKQAMIKGEFKISKADYAIADADKKYIKAIAVQLKSEGVRHPLMLAHKEIKKADKKMIIADVKIIKADKLAKQKALKAGDSTAVKVTENNLIADKNNLKKDISDASHDDTKHFTFIRSKS</sequence>
<dbReference type="Proteomes" id="UP000317010">
    <property type="component" value="Unassembled WGS sequence"/>
</dbReference>
<accession>A0A562TLA8</accession>
<comment type="caution">
    <text evidence="2">The sequence shown here is derived from an EMBL/GenBank/DDBJ whole genome shotgun (WGS) entry which is preliminary data.</text>
</comment>
<protein>
    <submittedName>
        <fullName evidence="2">Uncharacterized protein</fullName>
    </submittedName>
</protein>
<keyword evidence="3" id="KW-1185">Reference proteome</keyword>
<feature type="chain" id="PRO_5022038984" evidence="1">
    <location>
        <begin position="20"/>
        <end position="186"/>
    </location>
</feature>
<dbReference type="AlphaFoldDB" id="A0A562TLA8"/>
<feature type="signal peptide" evidence="1">
    <location>
        <begin position="1"/>
        <end position="19"/>
    </location>
</feature>
<gene>
    <name evidence="2" type="ORF">JN11_04760</name>
</gene>
<dbReference type="RefSeq" id="WP_144916618.1">
    <property type="nucleotide sequence ID" value="NZ_VLLI01000020.1"/>
</dbReference>
<organism evidence="2 3">
    <name type="scientific">Mucilaginibacter frigoritolerans</name>
    <dbReference type="NCBI Taxonomy" id="652788"/>
    <lineage>
        <taxon>Bacteria</taxon>
        <taxon>Pseudomonadati</taxon>
        <taxon>Bacteroidota</taxon>
        <taxon>Sphingobacteriia</taxon>
        <taxon>Sphingobacteriales</taxon>
        <taxon>Sphingobacteriaceae</taxon>
        <taxon>Mucilaginibacter</taxon>
    </lineage>
</organism>
<evidence type="ECO:0000313" key="3">
    <source>
        <dbReference type="Proteomes" id="UP000317010"/>
    </source>
</evidence>
<dbReference type="EMBL" id="VLLI01000020">
    <property type="protein sequence ID" value="TWI94369.1"/>
    <property type="molecule type" value="Genomic_DNA"/>
</dbReference>
<reference evidence="2 3" key="1">
    <citation type="submission" date="2019-07" db="EMBL/GenBank/DDBJ databases">
        <title>Genomic Encyclopedia of Archaeal and Bacterial Type Strains, Phase II (KMG-II): from individual species to whole genera.</title>
        <authorList>
            <person name="Goeker M."/>
        </authorList>
    </citation>
    <scope>NUCLEOTIDE SEQUENCE [LARGE SCALE GENOMIC DNA]</scope>
    <source>
        <strain evidence="2 3">ATCC BAA-1854</strain>
    </source>
</reference>